<evidence type="ECO:0000313" key="1">
    <source>
        <dbReference type="Proteomes" id="UP000050794"/>
    </source>
</evidence>
<keyword evidence="1" id="KW-1185">Reference proteome</keyword>
<reference evidence="2" key="1">
    <citation type="submission" date="2016-06" db="UniProtKB">
        <authorList>
            <consortium name="WormBaseParasite"/>
        </authorList>
    </citation>
    <scope>IDENTIFICATION</scope>
</reference>
<organism evidence="1 2">
    <name type="scientific">Toxocara canis</name>
    <name type="common">Canine roundworm</name>
    <dbReference type="NCBI Taxonomy" id="6265"/>
    <lineage>
        <taxon>Eukaryota</taxon>
        <taxon>Metazoa</taxon>
        <taxon>Ecdysozoa</taxon>
        <taxon>Nematoda</taxon>
        <taxon>Chromadorea</taxon>
        <taxon>Rhabditida</taxon>
        <taxon>Spirurina</taxon>
        <taxon>Ascaridomorpha</taxon>
        <taxon>Ascaridoidea</taxon>
        <taxon>Toxocaridae</taxon>
        <taxon>Toxocara</taxon>
    </lineage>
</organism>
<protein>
    <submittedName>
        <fullName evidence="2">BTB domain-containing protein</fullName>
    </submittedName>
</protein>
<accession>A0A183U741</accession>
<dbReference type="WBParaSite" id="TCNE_0000431101-mRNA-1">
    <property type="protein sequence ID" value="TCNE_0000431101-mRNA-1"/>
    <property type="gene ID" value="TCNE_0000431101"/>
</dbReference>
<name>A0A183U741_TOXCA</name>
<proteinExistence type="predicted"/>
<dbReference type="AlphaFoldDB" id="A0A183U741"/>
<evidence type="ECO:0000313" key="2">
    <source>
        <dbReference type="WBParaSite" id="TCNE_0000431101-mRNA-1"/>
    </source>
</evidence>
<sequence length="102" mass="11157">LGVNANLQLVGKSPIKETDEVFGYVGHGSVDTVLRNAHPIDGTKLLKLNEMTDGEVAACLLNLVYPRAFSRESLHGIDVSCELRNNKDLFLEAAFAQQFIAK</sequence>
<dbReference type="Proteomes" id="UP000050794">
    <property type="component" value="Unassembled WGS sequence"/>
</dbReference>